<organism evidence="2 3">
    <name type="scientific">Colocasia esculenta</name>
    <name type="common">Wild taro</name>
    <name type="synonym">Arum esculentum</name>
    <dbReference type="NCBI Taxonomy" id="4460"/>
    <lineage>
        <taxon>Eukaryota</taxon>
        <taxon>Viridiplantae</taxon>
        <taxon>Streptophyta</taxon>
        <taxon>Embryophyta</taxon>
        <taxon>Tracheophyta</taxon>
        <taxon>Spermatophyta</taxon>
        <taxon>Magnoliopsida</taxon>
        <taxon>Liliopsida</taxon>
        <taxon>Araceae</taxon>
        <taxon>Aroideae</taxon>
        <taxon>Colocasieae</taxon>
        <taxon>Colocasia</taxon>
    </lineage>
</organism>
<feature type="compositionally biased region" description="Polar residues" evidence="1">
    <location>
        <begin position="198"/>
        <end position="208"/>
    </location>
</feature>
<dbReference type="PANTHER" id="PTHR34281">
    <property type="entry name" value="PROTEIN EARLY FLOWERING 3"/>
    <property type="match status" value="1"/>
</dbReference>
<accession>A0A843TL30</accession>
<feature type="region of interest" description="Disordered" evidence="1">
    <location>
        <begin position="689"/>
        <end position="708"/>
    </location>
</feature>
<feature type="compositionally biased region" description="Polar residues" evidence="1">
    <location>
        <begin position="66"/>
        <end position="76"/>
    </location>
</feature>
<evidence type="ECO:0008006" key="4">
    <source>
        <dbReference type="Google" id="ProtNLM"/>
    </source>
</evidence>
<name>A0A843TL30_COLES</name>
<comment type="caution">
    <text evidence="2">The sequence shown here is derived from an EMBL/GenBank/DDBJ whole genome shotgun (WGS) entry which is preliminary data.</text>
</comment>
<feature type="region of interest" description="Disordered" evidence="1">
    <location>
        <begin position="162"/>
        <end position="225"/>
    </location>
</feature>
<evidence type="ECO:0000313" key="3">
    <source>
        <dbReference type="Proteomes" id="UP000652761"/>
    </source>
</evidence>
<feature type="region of interest" description="Disordered" evidence="1">
    <location>
        <begin position="359"/>
        <end position="402"/>
    </location>
</feature>
<dbReference type="Proteomes" id="UP000652761">
    <property type="component" value="Unassembled WGS sequence"/>
</dbReference>
<feature type="compositionally biased region" description="Basic and acidic residues" evidence="1">
    <location>
        <begin position="181"/>
        <end position="194"/>
    </location>
</feature>
<dbReference type="AlphaFoldDB" id="A0A843TL30"/>
<protein>
    <recommendedName>
        <fullName evidence="4">Early flowering 3</fullName>
    </recommendedName>
</protein>
<dbReference type="InterPro" id="IPR039319">
    <property type="entry name" value="ELF3-like"/>
</dbReference>
<feature type="region of interest" description="Disordered" evidence="1">
    <location>
        <begin position="275"/>
        <end position="303"/>
    </location>
</feature>
<feature type="region of interest" description="Disordered" evidence="1">
    <location>
        <begin position="536"/>
        <end position="558"/>
    </location>
</feature>
<sequence>MKRERDEDKVMGPLFPRLHVNDTNNGGLRAPPRNKMALYELFSIPSQRSSSDAGGALPRRPHQAGSLVSSAFSGQSRGLERSVSSPFCAPHPPAHMQEKVHPHSVGKINQNTMSTCQEKPSKDHGFQRMACSAANEQMRVNCSSLHPDDFCIMKGPFEKKSGEDDDFRVPTCAQPGNVLHSNKDHHSIGREGTHSHLHSPQKSGATAHSSQSQVQSSHGMHLGRHGSYSLMSQRCENLDEGKSKKTVGLHKNMEGSMSHPSMREKAADPLKIHRPSSNEEHPTFVQNENTLHGGSVKRSQESHGSFREAKCLSDAEFKEKQVISNERTESCSQISLDKSLLEPSVVKCDKIAGEMVGGAECADRTGSPDDTGNIDPLGNANKNQALEDADRNDDASETSMVDSIPGVDICPDDVVGLIGPKHFWKARRAIVNQQRVFAVQVFELHRLIKVQKLIAGSPNLLLDDPSYFHSSPKSPVKDPSPSFLPKCHLQIKQNDGSHKVNESECATENTQSVNLSVNPQVKIVKQKDESNKAIRGRECATENTGGSLPLPGKHDKGPICQLPRDGTRRVSSFPAASDKSSGAWCFHPPGNQWLIPVMSLSEGLIYKPYTGPCPPSAAFMAPVHTGCGPLSLPPGSGDLMKPAFGVPVHHQQHTVGVLPGAPAVAPSYFPAPCGVQVVNPLISSSPIEQARSMTGPRPSGQPERHSWSSCNMSNLRREAPFENAQKVHISEENDMQASTASCTGDRSHREKDVLPQFPVSSSVECSGRPPQVHGRDQQARVIKVVPHNPKCATESAARIFRSIQKERQQHDSV</sequence>
<feature type="region of interest" description="Disordered" evidence="1">
    <location>
        <begin position="1"/>
        <end position="32"/>
    </location>
</feature>
<keyword evidence="3" id="KW-1185">Reference proteome</keyword>
<dbReference type="EMBL" id="NMUH01000103">
    <property type="protein sequence ID" value="MQL71601.1"/>
    <property type="molecule type" value="Genomic_DNA"/>
</dbReference>
<dbReference type="PANTHER" id="PTHR34281:SF2">
    <property type="entry name" value="PROTEIN EARLY FLOWERING 3"/>
    <property type="match status" value="1"/>
</dbReference>
<dbReference type="GO" id="GO:2000028">
    <property type="term" value="P:regulation of photoperiodism, flowering"/>
    <property type="evidence" value="ECO:0007669"/>
    <property type="project" value="InterPro"/>
</dbReference>
<feature type="compositionally biased region" description="Basic and acidic residues" evidence="1">
    <location>
        <begin position="1"/>
        <end position="10"/>
    </location>
</feature>
<gene>
    <name evidence="2" type="ORF">Taro_003909</name>
</gene>
<evidence type="ECO:0000313" key="2">
    <source>
        <dbReference type="EMBL" id="MQL71601.1"/>
    </source>
</evidence>
<evidence type="ECO:0000256" key="1">
    <source>
        <dbReference type="SAM" id="MobiDB-lite"/>
    </source>
</evidence>
<reference evidence="2" key="1">
    <citation type="submission" date="2017-07" db="EMBL/GenBank/DDBJ databases">
        <title>Taro Niue Genome Assembly and Annotation.</title>
        <authorList>
            <person name="Atibalentja N."/>
            <person name="Keating K."/>
            <person name="Fields C.J."/>
        </authorList>
    </citation>
    <scope>NUCLEOTIDE SEQUENCE</scope>
    <source>
        <strain evidence="2">Niue_2</strain>
        <tissue evidence="2">Leaf</tissue>
    </source>
</reference>
<feature type="region of interest" description="Disordered" evidence="1">
    <location>
        <begin position="48"/>
        <end position="76"/>
    </location>
</feature>
<dbReference type="OrthoDB" id="1939092at2759"/>
<proteinExistence type="predicted"/>